<feature type="transmembrane region" description="Helical" evidence="7">
    <location>
        <begin position="263"/>
        <end position="285"/>
    </location>
</feature>
<dbReference type="PANTHER" id="PTHR31376:SF105">
    <property type="entry name" value="PURINE PERMEASE-RELATED"/>
    <property type="match status" value="1"/>
</dbReference>
<dbReference type="Pfam" id="PF16913">
    <property type="entry name" value="PUNUT"/>
    <property type="match status" value="1"/>
</dbReference>
<dbReference type="PANTHER" id="PTHR31376">
    <property type="entry name" value="OS09G0467300 PROTEIN-RELATED"/>
    <property type="match status" value="1"/>
</dbReference>
<keyword evidence="6 7" id="KW-0472">Membrane</keyword>
<evidence type="ECO:0000256" key="6">
    <source>
        <dbReference type="ARBA" id="ARBA00023136"/>
    </source>
</evidence>
<evidence type="ECO:0000256" key="4">
    <source>
        <dbReference type="ARBA" id="ARBA00022692"/>
    </source>
</evidence>
<dbReference type="InterPro" id="IPR030182">
    <property type="entry name" value="PUP_plant"/>
</dbReference>
<gene>
    <name evidence="9" type="ORF">HYC85_017727</name>
</gene>
<feature type="transmembrane region" description="Helical" evidence="7">
    <location>
        <begin position="122"/>
        <end position="146"/>
    </location>
</feature>
<feature type="region of interest" description="Disordered" evidence="8">
    <location>
        <begin position="348"/>
        <end position="370"/>
    </location>
</feature>
<dbReference type="GO" id="GO:0005345">
    <property type="term" value="F:purine nucleobase transmembrane transporter activity"/>
    <property type="evidence" value="ECO:0007669"/>
    <property type="project" value="UniProtKB-UniRule"/>
</dbReference>
<evidence type="ECO:0000256" key="8">
    <source>
        <dbReference type="SAM" id="MobiDB-lite"/>
    </source>
</evidence>
<name>A0A7J7GSG8_CAMSI</name>
<comment type="caution">
    <text evidence="7">Lacks conserved residue(s) required for the propagation of feature annotation.</text>
</comment>
<dbReference type="SUPFAM" id="SSF103481">
    <property type="entry name" value="Multidrug resistance efflux transporter EmrE"/>
    <property type="match status" value="1"/>
</dbReference>
<accession>A0A7J7GSG8</accession>
<protein>
    <recommendedName>
        <fullName evidence="7">Probable purine permease</fullName>
    </recommendedName>
</protein>
<evidence type="ECO:0000256" key="1">
    <source>
        <dbReference type="ARBA" id="ARBA00004141"/>
    </source>
</evidence>
<evidence type="ECO:0000256" key="5">
    <source>
        <dbReference type="ARBA" id="ARBA00022989"/>
    </source>
</evidence>
<keyword evidence="10" id="KW-1185">Reference proteome</keyword>
<evidence type="ECO:0000313" key="9">
    <source>
        <dbReference type="EMBL" id="KAF5943650.1"/>
    </source>
</evidence>
<feature type="transmembrane region" description="Helical" evidence="7">
    <location>
        <begin position="153"/>
        <end position="173"/>
    </location>
</feature>
<feature type="transmembrane region" description="Helical" evidence="7">
    <location>
        <begin position="218"/>
        <end position="243"/>
    </location>
</feature>
<dbReference type="AlphaFoldDB" id="A0A7J7GSG8"/>
<feature type="transmembrane region" description="Helical" evidence="7">
    <location>
        <begin position="185"/>
        <end position="206"/>
    </location>
</feature>
<reference evidence="10" key="1">
    <citation type="journal article" date="2020" name="Nat. Commun.">
        <title>Genome assembly of wild tea tree DASZ reveals pedigree and selection history of tea varieties.</title>
        <authorList>
            <person name="Zhang W."/>
            <person name="Zhang Y."/>
            <person name="Qiu H."/>
            <person name="Guo Y."/>
            <person name="Wan H."/>
            <person name="Zhang X."/>
            <person name="Scossa F."/>
            <person name="Alseekh S."/>
            <person name="Zhang Q."/>
            <person name="Wang P."/>
            <person name="Xu L."/>
            <person name="Schmidt M.H."/>
            <person name="Jia X."/>
            <person name="Li D."/>
            <person name="Zhu A."/>
            <person name="Guo F."/>
            <person name="Chen W."/>
            <person name="Ni D."/>
            <person name="Usadel B."/>
            <person name="Fernie A.R."/>
            <person name="Wen W."/>
        </authorList>
    </citation>
    <scope>NUCLEOTIDE SEQUENCE [LARGE SCALE GENOMIC DNA]</scope>
    <source>
        <strain evidence="10">cv. G240</strain>
    </source>
</reference>
<dbReference type="Proteomes" id="UP000593564">
    <property type="component" value="Unassembled WGS sequence"/>
</dbReference>
<feature type="transmembrane region" description="Helical" evidence="7">
    <location>
        <begin position="292"/>
        <end position="313"/>
    </location>
</feature>
<dbReference type="GO" id="GO:0015211">
    <property type="term" value="F:purine nucleoside transmembrane transporter activity"/>
    <property type="evidence" value="ECO:0007669"/>
    <property type="project" value="UniProtKB-UniRule"/>
</dbReference>
<keyword evidence="4 7" id="KW-0812">Transmembrane</keyword>
<feature type="transmembrane region" description="Helical" evidence="7">
    <location>
        <begin position="319"/>
        <end position="338"/>
    </location>
</feature>
<reference evidence="9 10" key="2">
    <citation type="submission" date="2020-07" db="EMBL/GenBank/DDBJ databases">
        <title>Genome assembly of wild tea tree DASZ reveals pedigree and selection history of tea varieties.</title>
        <authorList>
            <person name="Zhang W."/>
        </authorList>
    </citation>
    <scope>NUCLEOTIDE SEQUENCE [LARGE SCALE GENOMIC DNA]</scope>
    <source>
        <strain evidence="10">cv. G240</strain>
        <tissue evidence="9">Leaf</tissue>
    </source>
</reference>
<keyword evidence="3 7" id="KW-0813">Transport</keyword>
<evidence type="ECO:0000256" key="7">
    <source>
        <dbReference type="RuleBase" id="RU368015"/>
    </source>
</evidence>
<organism evidence="9 10">
    <name type="scientific">Camellia sinensis</name>
    <name type="common">Tea plant</name>
    <name type="synonym">Thea sinensis</name>
    <dbReference type="NCBI Taxonomy" id="4442"/>
    <lineage>
        <taxon>Eukaryota</taxon>
        <taxon>Viridiplantae</taxon>
        <taxon>Streptophyta</taxon>
        <taxon>Embryophyta</taxon>
        <taxon>Tracheophyta</taxon>
        <taxon>Spermatophyta</taxon>
        <taxon>Magnoliopsida</taxon>
        <taxon>eudicotyledons</taxon>
        <taxon>Gunneridae</taxon>
        <taxon>Pentapetalae</taxon>
        <taxon>asterids</taxon>
        <taxon>Ericales</taxon>
        <taxon>Theaceae</taxon>
        <taxon>Camellia</taxon>
    </lineage>
</organism>
<comment type="caution">
    <text evidence="9">The sequence shown here is derived from an EMBL/GenBank/DDBJ whole genome shotgun (WGS) entry which is preliminary data.</text>
</comment>
<feature type="transmembrane region" description="Helical" evidence="7">
    <location>
        <begin position="90"/>
        <end position="110"/>
    </location>
</feature>
<keyword evidence="5 7" id="KW-1133">Transmembrane helix</keyword>
<comment type="similarity">
    <text evidence="2 7">Belongs to the purine permeases (TC 2.A.7.14) family.</text>
</comment>
<evidence type="ECO:0000256" key="3">
    <source>
        <dbReference type="ARBA" id="ARBA00022448"/>
    </source>
</evidence>
<dbReference type="GO" id="GO:0016020">
    <property type="term" value="C:membrane"/>
    <property type="evidence" value="ECO:0007669"/>
    <property type="project" value="UniProtKB-SubCell"/>
</dbReference>
<evidence type="ECO:0000313" key="10">
    <source>
        <dbReference type="Proteomes" id="UP000593564"/>
    </source>
</evidence>
<evidence type="ECO:0000256" key="2">
    <source>
        <dbReference type="ARBA" id="ARBA00006213"/>
    </source>
</evidence>
<sequence>METQITNNRLPYKEENMSKTMKKALLLLNCTLLALGGSGGPILLRLYFLKGGKRIWLSSFLETAGWPFVIFPILVSYIHRRSKKGPSTKLFSIKPILFFACAVIGILTGFDDYLYAFGVARLPISTSALIIATQLAFTAGFAFLLVKQKFTAFTVNSVFLLTVGSVVLAFHSSTDKAAHESNRQYYIGFFMTLAASALYGFVLPLIELTYRKAKQAITYTLVMEMQMVISFFATAFCTIGMLLNHDFAAIQREARENELGQATYYVILAVTAMFWQFFFLGAVGVIFCASSLLSGIIIATLLPVTESLAVLFYHESFQVEKGVSLVLSLWGFVSYFYGELQETKKKNQEPVLELSQSQSQLQNDSPVESD</sequence>
<dbReference type="InterPro" id="IPR037185">
    <property type="entry name" value="EmrE-like"/>
</dbReference>
<feature type="transmembrane region" description="Helical" evidence="7">
    <location>
        <begin position="55"/>
        <end position="78"/>
    </location>
</feature>
<comment type="subcellular location">
    <subcellularLocation>
        <location evidence="1 7">Membrane</location>
        <topology evidence="1 7">Multi-pass membrane protein</topology>
    </subcellularLocation>
</comment>
<proteinExistence type="inferred from homology"/>
<feature type="compositionally biased region" description="Low complexity" evidence="8">
    <location>
        <begin position="352"/>
        <end position="362"/>
    </location>
</feature>
<dbReference type="EMBL" id="JACBKZ010000008">
    <property type="protein sequence ID" value="KAF5943650.1"/>
    <property type="molecule type" value="Genomic_DNA"/>
</dbReference>